<dbReference type="Proteomes" id="UP000318053">
    <property type="component" value="Unassembled WGS sequence"/>
</dbReference>
<dbReference type="CDD" id="cd07814">
    <property type="entry name" value="SRPBCC_CalC_Aha1-like"/>
    <property type="match status" value="1"/>
</dbReference>
<dbReference type="InterPro" id="IPR013538">
    <property type="entry name" value="ASHA1/2-like_C"/>
</dbReference>
<protein>
    <recommendedName>
        <fullName evidence="2">Activator of Hsp90 ATPase homologue 1/2-like C-terminal domain-containing protein</fullName>
    </recommendedName>
</protein>
<dbReference type="RefSeq" id="WP_146393767.1">
    <property type="nucleotide sequence ID" value="NZ_SJPK01000025.1"/>
</dbReference>
<sequence>MNSNIQKELLIPKSPDQVWAAIAESRGLAEWMYPNDFEPRVGHRFSFIVPAKPDVGFDGLTVHCEVLQCEPPKRLVFTWSAGELSNTQVSFILKPEGSGTRLFFQHSGFDTTRTLGKQAFYGADAGWTEMLSRLSVLAIEAENDE</sequence>
<proteinExistence type="inferred from homology"/>
<name>A0A5C5WX20_9BACT</name>
<feature type="domain" description="Activator of Hsp90 ATPase homologue 1/2-like C-terminal" evidence="2">
    <location>
        <begin position="14"/>
        <end position="136"/>
    </location>
</feature>
<dbReference type="AlphaFoldDB" id="A0A5C5WX20"/>
<dbReference type="OrthoDB" id="2355173at2"/>
<evidence type="ECO:0000313" key="4">
    <source>
        <dbReference type="Proteomes" id="UP000318053"/>
    </source>
</evidence>
<dbReference type="SUPFAM" id="SSF55961">
    <property type="entry name" value="Bet v1-like"/>
    <property type="match status" value="1"/>
</dbReference>
<evidence type="ECO:0000256" key="1">
    <source>
        <dbReference type="ARBA" id="ARBA00006817"/>
    </source>
</evidence>
<evidence type="ECO:0000313" key="3">
    <source>
        <dbReference type="EMBL" id="TWT55504.1"/>
    </source>
</evidence>
<dbReference type="Pfam" id="PF08327">
    <property type="entry name" value="AHSA1"/>
    <property type="match status" value="1"/>
</dbReference>
<keyword evidence="4" id="KW-1185">Reference proteome</keyword>
<comment type="caution">
    <text evidence="3">The sequence shown here is derived from an EMBL/GenBank/DDBJ whole genome shotgun (WGS) entry which is preliminary data.</text>
</comment>
<organism evidence="3 4">
    <name type="scientific">Allorhodopirellula solitaria</name>
    <dbReference type="NCBI Taxonomy" id="2527987"/>
    <lineage>
        <taxon>Bacteria</taxon>
        <taxon>Pseudomonadati</taxon>
        <taxon>Planctomycetota</taxon>
        <taxon>Planctomycetia</taxon>
        <taxon>Pirellulales</taxon>
        <taxon>Pirellulaceae</taxon>
        <taxon>Allorhodopirellula</taxon>
    </lineage>
</organism>
<reference evidence="3 4" key="1">
    <citation type="submission" date="2019-02" db="EMBL/GenBank/DDBJ databases">
        <title>Deep-cultivation of Planctomycetes and their phenomic and genomic characterization uncovers novel biology.</title>
        <authorList>
            <person name="Wiegand S."/>
            <person name="Jogler M."/>
            <person name="Boedeker C."/>
            <person name="Pinto D."/>
            <person name="Vollmers J."/>
            <person name="Rivas-Marin E."/>
            <person name="Kohn T."/>
            <person name="Peeters S.H."/>
            <person name="Heuer A."/>
            <person name="Rast P."/>
            <person name="Oberbeckmann S."/>
            <person name="Bunk B."/>
            <person name="Jeske O."/>
            <person name="Meyerdierks A."/>
            <person name="Storesund J.E."/>
            <person name="Kallscheuer N."/>
            <person name="Luecker S."/>
            <person name="Lage O.M."/>
            <person name="Pohl T."/>
            <person name="Merkel B.J."/>
            <person name="Hornburger P."/>
            <person name="Mueller R.-W."/>
            <person name="Bruemmer F."/>
            <person name="Labrenz M."/>
            <person name="Spormann A.M."/>
            <person name="Op Den Camp H."/>
            <person name="Overmann J."/>
            <person name="Amann R."/>
            <person name="Jetten M.S.M."/>
            <person name="Mascher T."/>
            <person name="Medema M.H."/>
            <person name="Devos D.P."/>
            <person name="Kaster A.-K."/>
            <person name="Ovreas L."/>
            <person name="Rohde M."/>
            <person name="Galperin M.Y."/>
            <person name="Jogler C."/>
        </authorList>
    </citation>
    <scope>NUCLEOTIDE SEQUENCE [LARGE SCALE GENOMIC DNA]</scope>
    <source>
        <strain evidence="3 4">CA85</strain>
    </source>
</reference>
<dbReference type="Gene3D" id="3.30.530.20">
    <property type="match status" value="1"/>
</dbReference>
<comment type="similarity">
    <text evidence="1">Belongs to the AHA1 family.</text>
</comment>
<evidence type="ECO:0000259" key="2">
    <source>
        <dbReference type="Pfam" id="PF08327"/>
    </source>
</evidence>
<dbReference type="EMBL" id="SJPK01000025">
    <property type="protein sequence ID" value="TWT55504.1"/>
    <property type="molecule type" value="Genomic_DNA"/>
</dbReference>
<dbReference type="InterPro" id="IPR023393">
    <property type="entry name" value="START-like_dom_sf"/>
</dbReference>
<gene>
    <name evidence="3" type="ORF">CA85_49170</name>
</gene>
<accession>A0A5C5WX20</accession>